<protein>
    <submittedName>
        <fullName evidence="3">Alpha/beta fold hydrolase</fullName>
    </submittedName>
</protein>
<comment type="caution">
    <text evidence="3">The sequence shown here is derived from an EMBL/GenBank/DDBJ whole genome shotgun (WGS) entry which is preliminary data.</text>
</comment>
<dbReference type="PANTHER" id="PTHR43798:SF33">
    <property type="entry name" value="HYDROLASE, PUTATIVE (AFU_ORTHOLOGUE AFUA_2G14860)-RELATED"/>
    <property type="match status" value="1"/>
</dbReference>
<dbReference type="GO" id="GO:0047372">
    <property type="term" value="F:monoacylglycerol lipase activity"/>
    <property type="evidence" value="ECO:0007669"/>
    <property type="project" value="TreeGrafter"/>
</dbReference>
<dbReference type="InterPro" id="IPR000073">
    <property type="entry name" value="AB_hydrolase_1"/>
</dbReference>
<accession>A0A845BKT7</accession>
<name>A0A845BKT7_9NEIS</name>
<evidence type="ECO:0000259" key="2">
    <source>
        <dbReference type="Pfam" id="PF00561"/>
    </source>
</evidence>
<dbReference type="GO" id="GO:0016020">
    <property type="term" value="C:membrane"/>
    <property type="evidence" value="ECO:0007669"/>
    <property type="project" value="TreeGrafter"/>
</dbReference>
<dbReference type="SUPFAM" id="SSF53474">
    <property type="entry name" value="alpha/beta-Hydrolases"/>
    <property type="match status" value="1"/>
</dbReference>
<evidence type="ECO:0000313" key="4">
    <source>
        <dbReference type="Proteomes" id="UP000467214"/>
    </source>
</evidence>
<keyword evidence="4" id="KW-1185">Reference proteome</keyword>
<reference evidence="3 4" key="1">
    <citation type="submission" date="2019-12" db="EMBL/GenBank/DDBJ databases">
        <title>Neisseriaceae gen. nov. sp. Genome sequencing and assembly.</title>
        <authorList>
            <person name="Liu Z."/>
            <person name="Li A."/>
        </authorList>
    </citation>
    <scope>NUCLEOTIDE SEQUENCE [LARGE SCALE GENOMIC DNA]</scope>
    <source>
        <strain evidence="3 4">B2N2-7</strain>
    </source>
</reference>
<dbReference type="PANTHER" id="PTHR43798">
    <property type="entry name" value="MONOACYLGLYCEROL LIPASE"/>
    <property type="match status" value="1"/>
</dbReference>
<dbReference type="InterPro" id="IPR029058">
    <property type="entry name" value="AB_hydrolase_fold"/>
</dbReference>
<dbReference type="RefSeq" id="WP_160796059.1">
    <property type="nucleotide sequence ID" value="NZ_WSSB01000005.1"/>
</dbReference>
<dbReference type="Gene3D" id="3.40.50.1820">
    <property type="entry name" value="alpha/beta hydrolase"/>
    <property type="match status" value="1"/>
</dbReference>
<dbReference type="Proteomes" id="UP000467214">
    <property type="component" value="Unassembled WGS sequence"/>
</dbReference>
<proteinExistence type="predicted"/>
<keyword evidence="1" id="KW-1133">Transmembrane helix</keyword>
<dbReference type="PRINTS" id="PR00111">
    <property type="entry name" value="ABHYDROLASE"/>
</dbReference>
<gene>
    <name evidence="3" type="ORF">GQF02_07580</name>
</gene>
<feature type="transmembrane region" description="Helical" evidence="1">
    <location>
        <begin position="23"/>
        <end position="44"/>
    </location>
</feature>
<dbReference type="Pfam" id="PF00561">
    <property type="entry name" value="Abhydrolase_1"/>
    <property type="match status" value="1"/>
</dbReference>
<organism evidence="3 4">
    <name type="scientific">Craterilacuibacter sinensis</name>
    <dbReference type="NCBI Taxonomy" id="2686017"/>
    <lineage>
        <taxon>Bacteria</taxon>
        <taxon>Pseudomonadati</taxon>
        <taxon>Pseudomonadota</taxon>
        <taxon>Betaproteobacteria</taxon>
        <taxon>Neisseriales</taxon>
        <taxon>Neisseriaceae</taxon>
        <taxon>Craterilacuibacter</taxon>
    </lineage>
</organism>
<keyword evidence="1" id="KW-0472">Membrane</keyword>
<keyword evidence="3" id="KW-0378">Hydrolase</keyword>
<dbReference type="InterPro" id="IPR050266">
    <property type="entry name" value="AB_hydrolase_sf"/>
</dbReference>
<evidence type="ECO:0000313" key="3">
    <source>
        <dbReference type="EMBL" id="MXR36829.1"/>
    </source>
</evidence>
<dbReference type="EMBL" id="WSSB01000005">
    <property type="protein sequence ID" value="MXR36829.1"/>
    <property type="molecule type" value="Genomic_DNA"/>
</dbReference>
<evidence type="ECO:0000256" key="1">
    <source>
        <dbReference type="SAM" id="Phobius"/>
    </source>
</evidence>
<keyword evidence="1" id="KW-0812">Transmembrane</keyword>
<sequence>MPYFEARQQRLFYEDHGNKDKPALLLLNGITMSTAAWGLLLPFLTPHFRVLQLDFCGQGLSAKPPAEHYCLSDQADDVATLLDQLQIGQANVAGLSYGGMVAQHFARRHAKRLSRLILAATLAWSDPVNELIARNWASSDEAGGFELRFDTGLPWLFSSHFLSTQKAMLPRLREIAASVDWPATQRLSRGVLEHDARAWLNGLNCETLVIVGSVDRLTPYYQSALLAQNIPHARLLQLDDCGHALHLEAPQALAHAITHFAG</sequence>
<feature type="domain" description="AB hydrolase-1" evidence="2">
    <location>
        <begin position="22"/>
        <end position="250"/>
    </location>
</feature>
<dbReference type="AlphaFoldDB" id="A0A845BKT7"/>
<dbReference type="GO" id="GO:0046464">
    <property type="term" value="P:acylglycerol catabolic process"/>
    <property type="evidence" value="ECO:0007669"/>
    <property type="project" value="TreeGrafter"/>
</dbReference>